<comment type="caution">
    <text evidence="7">The sequence shown here is derived from an EMBL/GenBank/DDBJ whole genome shotgun (WGS) entry which is preliminary data.</text>
</comment>
<evidence type="ECO:0000313" key="7">
    <source>
        <dbReference type="EMBL" id="MBK0397328.1"/>
    </source>
</evidence>
<reference evidence="7 8" key="1">
    <citation type="journal article" date="2021" name="Pathogens">
        <title>Isolation and Characterization of Kingella bonacorsii sp. nov., A Novel Kingella Species Detected in a Stable Periodontitis Subject.</title>
        <authorList>
            <person name="Antezack A."/>
            <person name="Boxberger M."/>
            <person name="Rolland C."/>
            <person name="Monnet-Corti V."/>
            <person name="La Scola B."/>
        </authorList>
    </citation>
    <scope>NUCLEOTIDE SEQUENCE [LARGE SCALE GENOMIC DNA]</scope>
    <source>
        <strain evidence="7 8">Marseille-Q4569</strain>
    </source>
</reference>
<organism evidence="7 8">
    <name type="scientific">Kingella bonacorsii</name>
    <dbReference type="NCBI Taxonomy" id="2796361"/>
    <lineage>
        <taxon>Bacteria</taxon>
        <taxon>Pseudomonadati</taxon>
        <taxon>Pseudomonadota</taxon>
        <taxon>Betaproteobacteria</taxon>
        <taxon>Neisseriales</taxon>
        <taxon>Neisseriaceae</taxon>
        <taxon>Kingella</taxon>
    </lineage>
</organism>
<gene>
    <name evidence="7" type="ORF">JDW22_12295</name>
</gene>
<keyword evidence="5" id="KW-1133">Transmembrane helix</keyword>
<evidence type="ECO:0000256" key="1">
    <source>
        <dbReference type="ARBA" id="ARBA00022801"/>
    </source>
</evidence>
<accession>A0ABS1BVL2</accession>
<dbReference type="Proteomes" id="UP000614058">
    <property type="component" value="Unassembled WGS sequence"/>
</dbReference>
<dbReference type="Pfam" id="PF01734">
    <property type="entry name" value="Patatin"/>
    <property type="match status" value="1"/>
</dbReference>
<keyword evidence="5" id="KW-0472">Membrane</keyword>
<evidence type="ECO:0000256" key="4">
    <source>
        <dbReference type="SAM" id="MobiDB-lite"/>
    </source>
</evidence>
<dbReference type="InterPro" id="IPR002641">
    <property type="entry name" value="PNPLA_dom"/>
</dbReference>
<feature type="transmembrane region" description="Helical" evidence="5">
    <location>
        <begin position="46"/>
        <end position="70"/>
    </location>
</feature>
<dbReference type="InterPro" id="IPR050301">
    <property type="entry name" value="NTE"/>
</dbReference>
<dbReference type="SUPFAM" id="SSF52151">
    <property type="entry name" value="FabD/lysophospholipase-like"/>
    <property type="match status" value="1"/>
</dbReference>
<keyword evidence="2" id="KW-0442">Lipid degradation</keyword>
<feature type="domain" description="PNPLA" evidence="6">
    <location>
        <begin position="51"/>
        <end position="294"/>
    </location>
</feature>
<keyword evidence="8" id="KW-1185">Reference proteome</keyword>
<dbReference type="Gene3D" id="3.40.1090.10">
    <property type="entry name" value="Cytosolic phospholipase A2 catalytic domain"/>
    <property type="match status" value="1"/>
</dbReference>
<protein>
    <submittedName>
        <fullName evidence="7">Patatin-like phospholipase family protein</fullName>
    </submittedName>
</protein>
<sequence length="460" mass="51319">MWGANAVLLSACSLVAYQPTQTIDRVRKDEGYRLEQSIQRSNQDNTLVIMMFSGGGTRAAALAYGVLAAFNDYPMMLNGRRTTLTASSDVVFGVSGGSVLAAYYAMYGEQVIPRFEERFLKQNFQRLMFKQSLSFVNMPRLASPEYGRGDLLQEQFENTLFGNMTFGDLNKYRKGPFAVISATDMASGQRIDFTQENFDQFCLNLSDLRVARAVAASSAVPVVFSPLTLNNHSGNCGYTVPEPFQAALNDDAASLQQKTRHEMLHNRYYADSKARPFLHLVDGGLTDNLGLRSLLDRQEIYPNSSLQAMLEAKNINRVIVVSVNAQNQISETISQQAKIPSFRDMINATIDVPIARASQESLRQFRAMVDAWNAAQKDAEKPIRMHFVSLSLHDLPPSPLRTRALNIPTTYYLPRESINDLKEAAKILVKQSPEFQQLRQEAGQPETPQAAAAVQQENIH</sequence>
<proteinExistence type="predicted"/>
<dbReference type="EMBL" id="JAEHNZ010000005">
    <property type="protein sequence ID" value="MBK0397328.1"/>
    <property type="molecule type" value="Genomic_DNA"/>
</dbReference>
<dbReference type="PANTHER" id="PTHR14226:SF78">
    <property type="entry name" value="SLR0060 PROTEIN"/>
    <property type="match status" value="1"/>
</dbReference>
<keyword evidence="1" id="KW-0378">Hydrolase</keyword>
<evidence type="ECO:0000259" key="6">
    <source>
        <dbReference type="Pfam" id="PF01734"/>
    </source>
</evidence>
<dbReference type="PANTHER" id="PTHR14226">
    <property type="entry name" value="NEUROPATHY TARGET ESTERASE/SWISS CHEESE D.MELANOGASTER"/>
    <property type="match status" value="1"/>
</dbReference>
<evidence type="ECO:0000256" key="3">
    <source>
        <dbReference type="ARBA" id="ARBA00023098"/>
    </source>
</evidence>
<evidence type="ECO:0000256" key="2">
    <source>
        <dbReference type="ARBA" id="ARBA00022963"/>
    </source>
</evidence>
<keyword evidence="5" id="KW-0812">Transmembrane</keyword>
<evidence type="ECO:0000313" key="8">
    <source>
        <dbReference type="Proteomes" id="UP000614058"/>
    </source>
</evidence>
<name>A0ABS1BVL2_9NEIS</name>
<dbReference type="InterPro" id="IPR016035">
    <property type="entry name" value="Acyl_Trfase/lysoPLipase"/>
</dbReference>
<feature type="region of interest" description="Disordered" evidence="4">
    <location>
        <begin position="439"/>
        <end position="460"/>
    </location>
</feature>
<keyword evidence="3" id="KW-0443">Lipid metabolism</keyword>
<evidence type="ECO:0000256" key="5">
    <source>
        <dbReference type="SAM" id="Phobius"/>
    </source>
</evidence>
<feature type="transmembrane region" description="Helical" evidence="5">
    <location>
        <begin position="90"/>
        <end position="107"/>
    </location>
</feature>